<evidence type="ECO:0000313" key="2">
    <source>
        <dbReference type="EMBL" id="SEI91544.1"/>
    </source>
</evidence>
<dbReference type="InterPro" id="IPR046703">
    <property type="entry name" value="DUF6776"/>
</dbReference>
<dbReference type="AlphaFoldDB" id="A0A1H6ULF4"/>
<dbReference type="OrthoDB" id="7056878at2"/>
<dbReference type="EMBL" id="FNYH01000018">
    <property type="protein sequence ID" value="SEI91544.1"/>
    <property type="molecule type" value="Genomic_DNA"/>
</dbReference>
<accession>A0A1H6ULF4</accession>
<feature type="coiled-coil region" evidence="1">
    <location>
        <begin position="84"/>
        <end position="111"/>
    </location>
</feature>
<dbReference type="STRING" id="64971.SAMN05421831_1183"/>
<dbReference type="Proteomes" id="UP000242999">
    <property type="component" value="Unassembled WGS sequence"/>
</dbReference>
<dbReference type="Pfam" id="PF20567">
    <property type="entry name" value="DUF6776"/>
    <property type="match status" value="1"/>
</dbReference>
<organism evidence="2 3">
    <name type="scientific">Allopseudospirillum japonicum</name>
    <dbReference type="NCBI Taxonomy" id="64971"/>
    <lineage>
        <taxon>Bacteria</taxon>
        <taxon>Pseudomonadati</taxon>
        <taxon>Pseudomonadota</taxon>
        <taxon>Gammaproteobacteria</taxon>
        <taxon>Oceanospirillales</taxon>
        <taxon>Oceanospirillaceae</taxon>
        <taxon>Allopseudospirillum</taxon>
    </lineage>
</organism>
<proteinExistence type="predicted"/>
<keyword evidence="3" id="KW-1185">Reference proteome</keyword>
<evidence type="ECO:0000256" key="1">
    <source>
        <dbReference type="SAM" id="Coils"/>
    </source>
</evidence>
<reference evidence="3" key="1">
    <citation type="submission" date="2016-10" db="EMBL/GenBank/DDBJ databases">
        <authorList>
            <person name="Varghese N."/>
            <person name="Submissions S."/>
        </authorList>
    </citation>
    <scope>NUCLEOTIDE SEQUENCE [LARGE SCALE GENOMIC DNA]</scope>
    <source>
        <strain evidence="3">DSM 7165</strain>
    </source>
</reference>
<gene>
    <name evidence="2" type="ORF">SAMN05421831_1183</name>
</gene>
<dbReference type="RefSeq" id="WP_093312381.1">
    <property type="nucleotide sequence ID" value="NZ_FNYH01000018.1"/>
</dbReference>
<sequence length="246" mass="28231">MRTRSIQHDEQLVVISHHSHTGSWTKPLILGLCLSAAMGASYGLGYYTQDTASYDTNTETRTSGSLGLRQALAAQEDEDFFLRVEQLQKHVQRLQQQQSAYQETHLALKQEVKRLTSELNAYREFTHTDHNLDQGVRIENWQLTQLDPHQYEYKFSIQQETEGQKIEGMAFVNLIGEQQGQESIIHLPSPETNKLGTPFSFRYLREINGQVALPENFTPQYLQVVIYTRGDKATRLESLHAWPPQA</sequence>
<evidence type="ECO:0000313" key="3">
    <source>
        <dbReference type="Proteomes" id="UP000242999"/>
    </source>
</evidence>
<keyword evidence="1" id="KW-0175">Coiled coil</keyword>
<name>A0A1H6ULF4_9GAMM</name>
<protein>
    <submittedName>
        <fullName evidence="2">Uncharacterized protein</fullName>
    </submittedName>
</protein>